<organism evidence="1 2">
    <name type="scientific">Arctium lappa</name>
    <name type="common">Greater burdock</name>
    <name type="synonym">Lappa major</name>
    <dbReference type="NCBI Taxonomy" id="4217"/>
    <lineage>
        <taxon>Eukaryota</taxon>
        <taxon>Viridiplantae</taxon>
        <taxon>Streptophyta</taxon>
        <taxon>Embryophyta</taxon>
        <taxon>Tracheophyta</taxon>
        <taxon>Spermatophyta</taxon>
        <taxon>Magnoliopsida</taxon>
        <taxon>eudicotyledons</taxon>
        <taxon>Gunneridae</taxon>
        <taxon>Pentapetalae</taxon>
        <taxon>asterids</taxon>
        <taxon>campanulids</taxon>
        <taxon>Asterales</taxon>
        <taxon>Asteraceae</taxon>
        <taxon>Carduoideae</taxon>
        <taxon>Cardueae</taxon>
        <taxon>Arctiinae</taxon>
        <taxon>Arctium</taxon>
    </lineage>
</organism>
<protein>
    <submittedName>
        <fullName evidence="1">Uncharacterized protein</fullName>
    </submittedName>
</protein>
<reference evidence="1 2" key="2">
    <citation type="journal article" date="2022" name="Mol. Ecol. Resour.">
        <title>The genomes of chicory, endive, great burdock and yacon provide insights into Asteraceae paleo-polyploidization history and plant inulin production.</title>
        <authorList>
            <person name="Fan W."/>
            <person name="Wang S."/>
            <person name="Wang H."/>
            <person name="Wang A."/>
            <person name="Jiang F."/>
            <person name="Liu H."/>
            <person name="Zhao H."/>
            <person name="Xu D."/>
            <person name="Zhang Y."/>
        </authorList>
    </citation>
    <scope>NUCLEOTIDE SEQUENCE [LARGE SCALE GENOMIC DNA]</scope>
    <source>
        <strain evidence="2">cv. Niubang</strain>
    </source>
</reference>
<dbReference type="EMBL" id="CM042055">
    <property type="protein sequence ID" value="KAI3703120.1"/>
    <property type="molecule type" value="Genomic_DNA"/>
</dbReference>
<name>A0ACB9A411_ARCLA</name>
<comment type="caution">
    <text evidence="1">The sequence shown here is derived from an EMBL/GenBank/DDBJ whole genome shotgun (WGS) entry which is preliminary data.</text>
</comment>
<evidence type="ECO:0000313" key="1">
    <source>
        <dbReference type="EMBL" id="KAI3703120.1"/>
    </source>
</evidence>
<reference evidence="2" key="1">
    <citation type="journal article" date="2022" name="Mol. Ecol. Resour.">
        <title>The genomes of chicory, endive, great burdock and yacon provide insights into Asteraceae palaeo-polyploidization history and plant inulin production.</title>
        <authorList>
            <person name="Fan W."/>
            <person name="Wang S."/>
            <person name="Wang H."/>
            <person name="Wang A."/>
            <person name="Jiang F."/>
            <person name="Liu H."/>
            <person name="Zhao H."/>
            <person name="Xu D."/>
            <person name="Zhang Y."/>
        </authorList>
    </citation>
    <scope>NUCLEOTIDE SEQUENCE [LARGE SCALE GENOMIC DNA]</scope>
    <source>
        <strain evidence="2">cv. Niubang</strain>
    </source>
</reference>
<dbReference type="Proteomes" id="UP001055879">
    <property type="component" value="Linkage Group LG09"/>
</dbReference>
<sequence length="366" mass="40037">MGMSPSEALMSPEGAVIKLQKLKKWRRKPRELVKKTGSNLDGRKNEDLTESDGSVSSLNTMVNVNGDSGFGGTKEDSENSEDRSSRSSTAASAPRKKHEIVSLSGRNSGISVVVPGDQQRNGVIGTSKKARGFKMEMENSHSSMGSDSRSSNFVFVQGTNSIASKGKQSGRFTSDKHLDEEAGTAFVSYADFEDVSREEVAAENKEENKDDGSVDQDDAVAKSLTGFDSAHEKLARELQKLKEVGKDDSKISELESTLASGEANTKLEDLLKKMIQAEVEYVAISTTTESMTAGLLHEIKLNLRQKNIEVSAKKEAESSKLETREDVKKLRNRVCRFTSCVMIQLILLLVILYLQFSSPNVEVVPT</sequence>
<accession>A0ACB9A411</accession>
<proteinExistence type="predicted"/>
<evidence type="ECO:0000313" key="2">
    <source>
        <dbReference type="Proteomes" id="UP001055879"/>
    </source>
</evidence>
<gene>
    <name evidence="1" type="ORF">L6452_28876</name>
</gene>
<keyword evidence="2" id="KW-1185">Reference proteome</keyword>